<dbReference type="Pfam" id="PF01488">
    <property type="entry name" value="Shikimate_DH"/>
    <property type="match status" value="1"/>
</dbReference>
<accession>A0AB36ILH6</accession>
<dbReference type="RefSeq" id="WP_075875857.1">
    <property type="nucleotide sequence ID" value="NZ_MPJJ01000009.1"/>
</dbReference>
<dbReference type="FunFam" id="3.40.50.10860:FF:000006">
    <property type="entry name" value="Shikimate dehydrogenase (NADP(+))"/>
    <property type="match status" value="1"/>
</dbReference>
<dbReference type="SUPFAM" id="SSF53223">
    <property type="entry name" value="Aminoacid dehydrogenase-like, N-terminal domain"/>
    <property type="match status" value="1"/>
</dbReference>
<name>A0AB36ILH6_HAEPA</name>
<keyword evidence="3 8" id="KW-0028">Amino-acid biosynthesis</keyword>
<evidence type="ECO:0000256" key="4">
    <source>
        <dbReference type="ARBA" id="ARBA00022857"/>
    </source>
</evidence>
<feature type="binding site" evidence="8">
    <location>
        <position position="102"/>
    </location>
    <ligand>
        <name>shikimate</name>
        <dbReference type="ChEBI" id="CHEBI:36208"/>
    </ligand>
</feature>
<feature type="binding site" evidence="8">
    <location>
        <begin position="14"/>
        <end position="16"/>
    </location>
    <ligand>
        <name>shikimate</name>
        <dbReference type="ChEBI" id="CHEBI:36208"/>
    </ligand>
</feature>
<evidence type="ECO:0000259" key="10">
    <source>
        <dbReference type="Pfam" id="PF08501"/>
    </source>
</evidence>
<keyword evidence="4 8" id="KW-0521">NADP</keyword>
<dbReference type="EMBL" id="MPJJ01000009">
    <property type="protein sequence ID" value="OLV26255.1"/>
    <property type="molecule type" value="Genomic_DNA"/>
</dbReference>
<comment type="subunit">
    <text evidence="8">Homodimer.</text>
</comment>
<evidence type="ECO:0000256" key="1">
    <source>
        <dbReference type="ARBA" id="ARBA00004871"/>
    </source>
</evidence>
<dbReference type="InterPro" id="IPR041121">
    <property type="entry name" value="SDH_C"/>
</dbReference>
<dbReference type="GO" id="GO:0004764">
    <property type="term" value="F:shikimate 3-dehydrogenase (NADP+) activity"/>
    <property type="evidence" value="ECO:0007669"/>
    <property type="project" value="UniProtKB-UniRule"/>
</dbReference>
<comment type="caution">
    <text evidence="8">Lacks conserved residue(s) required for the propagation of feature annotation.</text>
</comment>
<dbReference type="Pfam" id="PF18317">
    <property type="entry name" value="SDH_C"/>
    <property type="match status" value="1"/>
</dbReference>
<dbReference type="GO" id="GO:0008652">
    <property type="term" value="P:amino acid biosynthetic process"/>
    <property type="evidence" value="ECO:0007669"/>
    <property type="project" value="UniProtKB-KW"/>
</dbReference>
<dbReference type="Gene3D" id="3.40.50.720">
    <property type="entry name" value="NAD(P)-binding Rossmann-like Domain"/>
    <property type="match status" value="1"/>
</dbReference>
<dbReference type="InterPro" id="IPR013708">
    <property type="entry name" value="Shikimate_DH-bd_N"/>
</dbReference>
<feature type="domain" description="Quinate/shikimate 5-dehydrogenase/glutamyl-tRNA reductase" evidence="9">
    <location>
        <begin position="119"/>
        <end position="190"/>
    </location>
</feature>
<feature type="domain" description="Shikimate dehydrogenase substrate binding N-terminal" evidence="10">
    <location>
        <begin position="6"/>
        <end position="88"/>
    </location>
</feature>
<dbReference type="GO" id="GO:0019632">
    <property type="term" value="P:shikimate metabolic process"/>
    <property type="evidence" value="ECO:0007669"/>
    <property type="project" value="InterPro"/>
</dbReference>
<dbReference type="EC" id="1.1.1.25" evidence="2 8"/>
<feature type="domain" description="SDH C-terminal" evidence="11">
    <location>
        <begin position="238"/>
        <end position="268"/>
    </location>
</feature>
<dbReference type="HAMAP" id="MF_00222">
    <property type="entry name" value="Shikimate_DH_AroE"/>
    <property type="match status" value="1"/>
</dbReference>
<dbReference type="GO" id="GO:0009073">
    <property type="term" value="P:aromatic amino acid family biosynthetic process"/>
    <property type="evidence" value="ECO:0007669"/>
    <property type="project" value="UniProtKB-KW"/>
</dbReference>
<evidence type="ECO:0000256" key="5">
    <source>
        <dbReference type="ARBA" id="ARBA00023002"/>
    </source>
</evidence>
<dbReference type="InterPro" id="IPR036291">
    <property type="entry name" value="NAD(P)-bd_dom_sf"/>
</dbReference>
<dbReference type="NCBIfam" id="NF001310">
    <property type="entry name" value="PRK00258.1-2"/>
    <property type="match status" value="1"/>
</dbReference>
<dbReference type="AlphaFoldDB" id="A0AB36ILH6"/>
<feature type="active site" description="Proton acceptor" evidence="8">
    <location>
        <position position="65"/>
    </location>
</feature>
<keyword evidence="5 8" id="KW-0560">Oxidoreductase</keyword>
<feature type="binding site" evidence="8">
    <location>
        <begin position="149"/>
        <end position="154"/>
    </location>
    <ligand>
        <name>NADP(+)</name>
        <dbReference type="ChEBI" id="CHEBI:58349"/>
    </ligand>
</feature>
<dbReference type="PANTHER" id="PTHR21089:SF1">
    <property type="entry name" value="BIFUNCTIONAL 3-DEHYDROQUINATE DEHYDRATASE_SHIKIMATE DEHYDROGENASE, CHLOROPLASTIC"/>
    <property type="match status" value="1"/>
</dbReference>
<evidence type="ECO:0000256" key="7">
    <source>
        <dbReference type="ARBA" id="ARBA00049442"/>
    </source>
</evidence>
<comment type="catalytic activity">
    <reaction evidence="7 8">
        <text>shikimate + NADP(+) = 3-dehydroshikimate + NADPH + H(+)</text>
        <dbReference type="Rhea" id="RHEA:17737"/>
        <dbReference type="ChEBI" id="CHEBI:15378"/>
        <dbReference type="ChEBI" id="CHEBI:16630"/>
        <dbReference type="ChEBI" id="CHEBI:36208"/>
        <dbReference type="ChEBI" id="CHEBI:57783"/>
        <dbReference type="ChEBI" id="CHEBI:58349"/>
        <dbReference type="EC" id="1.1.1.25"/>
    </reaction>
</comment>
<comment type="function">
    <text evidence="8">Involved in the biosynthesis of the chorismate, which leads to the biosynthesis of aromatic amino acids. Catalyzes the reversible NADPH linked reduction of 3-dehydroshikimate (DHSA) to yield shikimate (SA).</text>
</comment>
<proteinExistence type="inferred from homology"/>
<feature type="binding site" evidence="8">
    <location>
        <begin position="126"/>
        <end position="130"/>
    </location>
    <ligand>
        <name>NADP(+)</name>
        <dbReference type="ChEBI" id="CHEBI:58349"/>
    </ligand>
</feature>
<evidence type="ECO:0000313" key="12">
    <source>
        <dbReference type="EMBL" id="OLV26255.1"/>
    </source>
</evidence>
<dbReference type="PANTHER" id="PTHR21089">
    <property type="entry name" value="SHIKIMATE DEHYDROGENASE"/>
    <property type="match status" value="1"/>
</dbReference>
<keyword evidence="6 8" id="KW-0057">Aromatic amino acid biosynthesis</keyword>
<dbReference type="InterPro" id="IPR046346">
    <property type="entry name" value="Aminoacid_DH-like_N_sf"/>
</dbReference>
<dbReference type="InterPro" id="IPR022893">
    <property type="entry name" value="Shikimate_DH_fam"/>
</dbReference>
<dbReference type="NCBIfam" id="TIGR00507">
    <property type="entry name" value="aroE"/>
    <property type="match status" value="1"/>
</dbReference>
<evidence type="ECO:0000256" key="8">
    <source>
        <dbReference type="HAMAP-Rule" id="MF_00222"/>
    </source>
</evidence>
<dbReference type="Pfam" id="PF08501">
    <property type="entry name" value="Shikimate_dh_N"/>
    <property type="match status" value="1"/>
</dbReference>
<feature type="binding site" evidence="8">
    <location>
        <position position="238"/>
    </location>
    <ligand>
        <name>NADP(+)</name>
        <dbReference type="ChEBI" id="CHEBI:58349"/>
    </ligand>
</feature>
<dbReference type="Gene3D" id="3.40.50.10860">
    <property type="entry name" value="Leucine Dehydrogenase, chain A, domain 1"/>
    <property type="match status" value="1"/>
</dbReference>
<reference evidence="12 13" key="1">
    <citation type="submission" date="2016-11" db="EMBL/GenBank/DDBJ databases">
        <title>Simultaneous identification of Haemophilus influenzae and Haemophilus haemolyticus using TaqMan real-time PCR.</title>
        <authorList>
            <person name="Price E.P."/>
            <person name="Sarovich D.S."/>
            <person name="Harris T.M."/>
            <person name="Spargo J.C."/>
            <person name="Nosworthy E."/>
            <person name="Beissbarth J."/>
            <person name="Chang A.B."/>
            <person name="Smith-Vaughan H.C."/>
        </authorList>
    </citation>
    <scope>NUCLEOTIDE SEQUENCE [LARGE SCALE GENOMIC DNA]</scope>
    <source>
        <strain evidence="12 13">60884 B Hi-2</strain>
    </source>
</reference>
<evidence type="ECO:0000313" key="13">
    <source>
        <dbReference type="Proteomes" id="UP000242412"/>
    </source>
</evidence>
<feature type="binding site" evidence="8">
    <location>
        <position position="61"/>
    </location>
    <ligand>
        <name>shikimate</name>
        <dbReference type="ChEBI" id="CHEBI:36208"/>
    </ligand>
</feature>
<comment type="caution">
    <text evidence="12">The sequence shown here is derived from an EMBL/GenBank/DDBJ whole genome shotgun (WGS) entry which is preliminary data.</text>
</comment>
<comment type="similarity">
    <text evidence="8">Belongs to the shikimate dehydrogenase family.</text>
</comment>
<dbReference type="InterPro" id="IPR011342">
    <property type="entry name" value="Shikimate_DH"/>
</dbReference>
<sequence>MDLYAVWGNPIAQSKSPLIQSKLAEQTHQTMEYIAKLGDLDAFEQQLLAFFDEGAKGCNITSPFKERAYQLADEYSQRAKLAEACNTLKKLDNGELYADNTDGIGLVTDLERLNWLRPNQSVLILGAGGATKGVLLPLLQAQQNIVLANRTFSKSKELAERFKPYGNIQAASIDSIPLQTYDLVINATSAGLSGHTAAVDCSILSLARACYDMQYAKGSDTPFIAYCKSLGLNNVSDGFGMLVAQAAHSFHLWRGVMPDFVVIYEQLKKDMV</sequence>
<dbReference type="InterPro" id="IPR006151">
    <property type="entry name" value="Shikm_DH/Glu-tRNA_Rdtase"/>
</dbReference>
<evidence type="ECO:0000259" key="11">
    <source>
        <dbReference type="Pfam" id="PF18317"/>
    </source>
</evidence>
<feature type="binding site" evidence="8">
    <location>
        <position position="86"/>
    </location>
    <ligand>
        <name>shikimate</name>
        <dbReference type="ChEBI" id="CHEBI:36208"/>
    </ligand>
</feature>
<evidence type="ECO:0000256" key="3">
    <source>
        <dbReference type="ARBA" id="ARBA00022605"/>
    </source>
</evidence>
<dbReference type="Proteomes" id="UP000242412">
    <property type="component" value="Unassembled WGS sequence"/>
</dbReference>
<evidence type="ECO:0000259" key="9">
    <source>
        <dbReference type="Pfam" id="PF01488"/>
    </source>
</evidence>
<dbReference type="GO" id="GO:0050661">
    <property type="term" value="F:NADP binding"/>
    <property type="evidence" value="ECO:0007669"/>
    <property type="project" value="InterPro"/>
</dbReference>
<feature type="binding site" evidence="8">
    <location>
        <position position="245"/>
    </location>
    <ligand>
        <name>shikimate</name>
        <dbReference type="ChEBI" id="CHEBI:36208"/>
    </ligand>
</feature>
<dbReference type="GO" id="GO:0005829">
    <property type="term" value="C:cytosol"/>
    <property type="evidence" value="ECO:0007669"/>
    <property type="project" value="TreeGrafter"/>
</dbReference>
<comment type="pathway">
    <text evidence="1 8">Metabolic intermediate biosynthesis; chorismate biosynthesis; chorismate from D-erythrose 4-phosphate and phosphoenolpyruvate: step 4/7.</text>
</comment>
<evidence type="ECO:0000256" key="2">
    <source>
        <dbReference type="ARBA" id="ARBA00012962"/>
    </source>
</evidence>
<feature type="binding site" evidence="8">
    <location>
        <position position="215"/>
    </location>
    <ligand>
        <name>shikimate</name>
        <dbReference type="ChEBI" id="CHEBI:36208"/>
    </ligand>
</feature>
<dbReference type="GO" id="GO:0009423">
    <property type="term" value="P:chorismate biosynthetic process"/>
    <property type="evidence" value="ECO:0007669"/>
    <property type="project" value="UniProtKB-UniRule"/>
</dbReference>
<protein>
    <recommendedName>
        <fullName evidence="2 8">Shikimate dehydrogenase (NADP(+))</fullName>
        <shortName evidence="8">SDH</shortName>
        <ecNumber evidence="2 8">1.1.1.25</ecNumber>
    </recommendedName>
</protein>
<evidence type="ECO:0000256" key="6">
    <source>
        <dbReference type="ARBA" id="ARBA00023141"/>
    </source>
</evidence>
<organism evidence="12 13">
    <name type="scientific">Haemophilus parainfluenzae</name>
    <dbReference type="NCBI Taxonomy" id="729"/>
    <lineage>
        <taxon>Bacteria</taxon>
        <taxon>Pseudomonadati</taxon>
        <taxon>Pseudomonadota</taxon>
        <taxon>Gammaproteobacteria</taxon>
        <taxon>Pasteurellales</taxon>
        <taxon>Pasteurellaceae</taxon>
        <taxon>Haemophilus</taxon>
    </lineage>
</organism>
<feature type="binding site" evidence="8">
    <location>
        <position position="213"/>
    </location>
    <ligand>
        <name>NADP(+)</name>
        <dbReference type="ChEBI" id="CHEBI:58349"/>
    </ligand>
</feature>
<dbReference type="CDD" id="cd01065">
    <property type="entry name" value="NAD_bind_Shikimate_DH"/>
    <property type="match status" value="1"/>
</dbReference>
<gene>
    <name evidence="8" type="primary">aroE</name>
    <name evidence="12" type="ORF">BSO15_07330</name>
</gene>
<dbReference type="SUPFAM" id="SSF51735">
    <property type="entry name" value="NAD(P)-binding Rossmann-fold domains"/>
    <property type="match status" value="1"/>
</dbReference>